<dbReference type="EMBL" id="JBGBZN010000002">
    <property type="protein sequence ID" value="MEY9472988.1"/>
    <property type="molecule type" value="Genomic_DNA"/>
</dbReference>
<reference evidence="1 2" key="1">
    <citation type="submission" date="2024-07" db="EMBL/GenBank/DDBJ databases">
        <title>Genomic Encyclopedia of Type Strains, Phase V (KMG-V): Genome sequencing to study the core and pangenomes of soil and plant-associated prokaryotes.</title>
        <authorList>
            <person name="Whitman W."/>
        </authorList>
    </citation>
    <scope>NUCLEOTIDE SEQUENCE [LARGE SCALE GENOMIC DNA]</scope>
    <source>
        <strain evidence="1 2">USDA 222</strain>
    </source>
</reference>
<comment type="caution">
    <text evidence="1">The sequence shown here is derived from an EMBL/GenBank/DDBJ whole genome shotgun (WGS) entry which is preliminary data.</text>
</comment>
<proteinExistence type="predicted"/>
<protein>
    <submittedName>
        <fullName evidence="1">Uncharacterized protein</fullName>
    </submittedName>
</protein>
<evidence type="ECO:0000313" key="1">
    <source>
        <dbReference type="EMBL" id="MEY9472988.1"/>
    </source>
</evidence>
<evidence type="ECO:0000313" key="2">
    <source>
        <dbReference type="Proteomes" id="UP001565474"/>
    </source>
</evidence>
<gene>
    <name evidence="1" type="ORF">ABH992_005387</name>
</gene>
<name>A0ABV4GQ41_9BRAD</name>
<keyword evidence="2" id="KW-1185">Reference proteome</keyword>
<sequence length="34" mass="3730">MFTRTNGFRPEIPRGVRVLNKAAITTLSASTVKP</sequence>
<dbReference type="Proteomes" id="UP001565474">
    <property type="component" value="Unassembled WGS sequence"/>
</dbReference>
<organism evidence="1 2">
    <name type="scientific">Bradyrhizobium yuanmingense</name>
    <dbReference type="NCBI Taxonomy" id="108015"/>
    <lineage>
        <taxon>Bacteria</taxon>
        <taxon>Pseudomonadati</taxon>
        <taxon>Pseudomonadota</taxon>
        <taxon>Alphaproteobacteria</taxon>
        <taxon>Hyphomicrobiales</taxon>
        <taxon>Nitrobacteraceae</taxon>
        <taxon>Bradyrhizobium</taxon>
    </lineage>
</organism>
<accession>A0ABV4GQ41</accession>